<reference evidence="1 2" key="1">
    <citation type="submission" date="2020-07" db="EMBL/GenBank/DDBJ databases">
        <title>Halosimplex litoreum sp. nov. and Halosimplex rubrum sp. nov., isolated from different salt environments.</title>
        <authorList>
            <person name="Cui H."/>
        </authorList>
    </citation>
    <scope>NUCLEOTIDE SEQUENCE [LARGE SCALE GENOMIC DNA]</scope>
    <source>
        <strain evidence="1 2">R2</strain>
    </source>
</reference>
<dbReference type="EMBL" id="CP058909">
    <property type="protein sequence ID" value="QLH84733.1"/>
    <property type="molecule type" value="Genomic_DNA"/>
</dbReference>
<name>A0A7D5TEH5_9EURY</name>
<gene>
    <name evidence="1" type="ORF">HZS54_25175</name>
</gene>
<dbReference type="KEGG" id="hpel:HZS54_25175"/>
<proteinExistence type="predicted"/>
<evidence type="ECO:0000313" key="1">
    <source>
        <dbReference type="EMBL" id="QLH84733.1"/>
    </source>
</evidence>
<sequence>MTNRQDERPDNKVERVVREYDLGDLGRELERRWTGEGRERQSLRDLADFFNRRVLESAMDEAGVVTLQGELENIYDLLTGDDVTEGARTQARNRLEREGIDVDDLQNDFVSHYAVHTYLRDYRNAEYEGGDDGDQREKSVETIQRLTSRLNAVTRRNVENLRSTERLDIGPVDVIADVQVVCQECGRQEDPIDLIERGGCRCRVDE</sequence>
<dbReference type="OrthoDB" id="304916at2157"/>
<dbReference type="RefSeq" id="WP_179919811.1">
    <property type="nucleotide sequence ID" value="NZ_CP058909.1"/>
</dbReference>
<dbReference type="Proteomes" id="UP000509346">
    <property type="component" value="Chromosome"/>
</dbReference>
<organism evidence="1 2">
    <name type="scientific">Halosimplex pelagicum</name>
    <dbReference type="NCBI Taxonomy" id="869886"/>
    <lineage>
        <taxon>Archaea</taxon>
        <taxon>Methanobacteriati</taxon>
        <taxon>Methanobacteriota</taxon>
        <taxon>Stenosarchaea group</taxon>
        <taxon>Halobacteria</taxon>
        <taxon>Halobacteriales</taxon>
        <taxon>Haloarculaceae</taxon>
        <taxon>Halosimplex</taxon>
    </lineage>
</organism>
<dbReference type="Pfam" id="PF21811">
    <property type="entry name" value="RdfA"/>
    <property type="match status" value="1"/>
</dbReference>
<dbReference type="InterPro" id="IPR048925">
    <property type="entry name" value="RdfA"/>
</dbReference>
<evidence type="ECO:0000313" key="2">
    <source>
        <dbReference type="Proteomes" id="UP000509346"/>
    </source>
</evidence>
<dbReference type="GeneID" id="56085958"/>
<keyword evidence="2" id="KW-1185">Reference proteome</keyword>
<dbReference type="AlphaFoldDB" id="A0A7D5TEH5"/>
<accession>A0A7D5TEH5</accession>
<protein>
    <submittedName>
        <fullName evidence="1">Uncharacterized protein</fullName>
    </submittedName>
</protein>